<protein>
    <submittedName>
        <fullName evidence="2">Uncharacterized protein</fullName>
    </submittedName>
</protein>
<evidence type="ECO:0000313" key="3">
    <source>
        <dbReference type="Proteomes" id="UP001396334"/>
    </source>
</evidence>
<accession>A0ABR2RC53</accession>
<dbReference type="EMBL" id="JBBPBN010000024">
    <property type="protein sequence ID" value="KAK9010356.1"/>
    <property type="molecule type" value="Genomic_DNA"/>
</dbReference>
<keyword evidence="3" id="KW-1185">Reference proteome</keyword>
<gene>
    <name evidence="2" type="ORF">V6N11_036867</name>
</gene>
<proteinExistence type="predicted"/>
<comment type="caution">
    <text evidence="2">The sequence shown here is derived from an EMBL/GenBank/DDBJ whole genome shotgun (WGS) entry which is preliminary data.</text>
</comment>
<name>A0ABR2RC53_9ROSI</name>
<organism evidence="2 3">
    <name type="scientific">Hibiscus sabdariffa</name>
    <name type="common">roselle</name>
    <dbReference type="NCBI Taxonomy" id="183260"/>
    <lineage>
        <taxon>Eukaryota</taxon>
        <taxon>Viridiplantae</taxon>
        <taxon>Streptophyta</taxon>
        <taxon>Embryophyta</taxon>
        <taxon>Tracheophyta</taxon>
        <taxon>Spermatophyta</taxon>
        <taxon>Magnoliopsida</taxon>
        <taxon>eudicotyledons</taxon>
        <taxon>Gunneridae</taxon>
        <taxon>Pentapetalae</taxon>
        <taxon>rosids</taxon>
        <taxon>malvids</taxon>
        <taxon>Malvales</taxon>
        <taxon>Malvaceae</taxon>
        <taxon>Malvoideae</taxon>
        <taxon>Hibiscus</taxon>
    </lineage>
</organism>
<evidence type="ECO:0000256" key="1">
    <source>
        <dbReference type="SAM" id="MobiDB-lite"/>
    </source>
</evidence>
<sequence>MPEGEASEQLLPETGSLAEEADTIEYAHPSSDGDVCESIHSGREADVSESADPASGAGMSEFVHSGREADTSNCAHLEIESDEVESIGSVEVTDHVVRNQHASWL</sequence>
<evidence type="ECO:0000313" key="2">
    <source>
        <dbReference type="EMBL" id="KAK9010356.1"/>
    </source>
</evidence>
<reference evidence="2 3" key="1">
    <citation type="journal article" date="2024" name="G3 (Bethesda)">
        <title>Genome assembly of Hibiscus sabdariffa L. provides insights into metabolisms of medicinal natural products.</title>
        <authorList>
            <person name="Kim T."/>
        </authorList>
    </citation>
    <scope>NUCLEOTIDE SEQUENCE [LARGE SCALE GENOMIC DNA]</scope>
    <source>
        <strain evidence="2">TK-2024</strain>
        <tissue evidence="2">Old leaves</tissue>
    </source>
</reference>
<dbReference type="Proteomes" id="UP001396334">
    <property type="component" value="Unassembled WGS sequence"/>
</dbReference>
<feature type="region of interest" description="Disordered" evidence="1">
    <location>
        <begin position="28"/>
        <end position="69"/>
    </location>
</feature>